<evidence type="ECO:0008006" key="5">
    <source>
        <dbReference type="Google" id="ProtNLM"/>
    </source>
</evidence>
<dbReference type="InterPro" id="IPR026295">
    <property type="entry name" value="CCD81"/>
</dbReference>
<feature type="domain" description="CCDC81 HU" evidence="2">
    <location>
        <begin position="61"/>
        <end position="135"/>
    </location>
</feature>
<dbReference type="PANTHER" id="PTHR14362">
    <property type="entry name" value="COILED-COIL DOMAIN-CONTAINING PROTEIN 81"/>
    <property type="match status" value="1"/>
</dbReference>
<feature type="non-terminal residue" evidence="3">
    <location>
        <position position="138"/>
    </location>
</feature>
<accession>A0ABN9GZ77</accession>
<proteinExistence type="predicted"/>
<dbReference type="PANTHER" id="PTHR14362:SF2">
    <property type="entry name" value="COILED-COIL DOMAIN-CONTAINING PROTEIN 81"/>
    <property type="match status" value="1"/>
</dbReference>
<feature type="domain" description="CCDC81 HU" evidence="1">
    <location>
        <begin position="1"/>
        <end position="50"/>
    </location>
</feature>
<dbReference type="InterPro" id="IPR028034">
    <property type="entry name" value="HU-CCDC81"/>
</dbReference>
<reference evidence="3" key="1">
    <citation type="submission" date="2023-05" db="EMBL/GenBank/DDBJ databases">
        <authorList>
            <person name="Stuckert A."/>
        </authorList>
    </citation>
    <scope>NUCLEOTIDE SEQUENCE</scope>
</reference>
<dbReference type="EMBL" id="CATNWA010019679">
    <property type="protein sequence ID" value="CAI9614439.1"/>
    <property type="molecule type" value="Genomic_DNA"/>
</dbReference>
<evidence type="ECO:0000313" key="4">
    <source>
        <dbReference type="Proteomes" id="UP001162483"/>
    </source>
</evidence>
<comment type="caution">
    <text evidence="3">The sequence shown here is derived from an EMBL/GenBank/DDBJ whole genome shotgun (WGS) entry which is preliminary data.</text>
</comment>
<name>A0ABN9GZ77_9NEOB</name>
<evidence type="ECO:0000259" key="2">
    <source>
        <dbReference type="Pfam" id="PF18289"/>
    </source>
</evidence>
<evidence type="ECO:0000313" key="3">
    <source>
        <dbReference type="EMBL" id="CAI9614439.1"/>
    </source>
</evidence>
<dbReference type="Proteomes" id="UP001162483">
    <property type="component" value="Unassembled WGS sequence"/>
</dbReference>
<protein>
    <recommendedName>
        <fullName evidence="5">CCDC81 HU domain-containing protein</fullName>
    </recommendedName>
</protein>
<dbReference type="Pfam" id="PF14908">
    <property type="entry name" value="HU-CCDC81_euk_1"/>
    <property type="match status" value="1"/>
</dbReference>
<dbReference type="InterPro" id="IPR040673">
    <property type="entry name" value="CCDC81_HU_dom_2"/>
</dbReference>
<evidence type="ECO:0000259" key="1">
    <source>
        <dbReference type="Pfam" id="PF14908"/>
    </source>
</evidence>
<sequence>MSQQKGVKIPGLGTFTLSRHKLEVGNNKFILVQRPVFLLSEKFVQIHGLKYNKVFTTSEIPVVPLNFIAMSFSCSYNRDTIEGCVRETLGIFSRSLATKQNVEFSFKGIGSLIIRNQKVKMKFYKDFVNSMDGTGSLV</sequence>
<organism evidence="3 4">
    <name type="scientific">Staurois parvus</name>
    <dbReference type="NCBI Taxonomy" id="386267"/>
    <lineage>
        <taxon>Eukaryota</taxon>
        <taxon>Metazoa</taxon>
        <taxon>Chordata</taxon>
        <taxon>Craniata</taxon>
        <taxon>Vertebrata</taxon>
        <taxon>Euteleostomi</taxon>
        <taxon>Amphibia</taxon>
        <taxon>Batrachia</taxon>
        <taxon>Anura</taxon>
        <taxon>Neobatrachia</taxon>
        <taxon>Ranoidea</taxon>
        <taxon>Ranidae</taxon>
        <taxon>Staurois</taxon>
    </lineage>
</organism>
<dbReference type="Pfam" id="PF18289">
    <property type="entry name" value="HU-CCDC81_euk_2"/>
    <property type="match status" value="1"/>
</dbReference>
<gene>
    <name evidence="3" type="ORF">SPARVUS_LOCUS15056035</name>
</gene>
<keyword evidence="4" id="KW-1185">Reference proteome</keyword>